<organism evidence="3 4">
    <name type="scientific">Helicobacter japonicus</name>
    <dbReference type="NCBI Taxonomy" id="425400"/>
    <lineage>
        <taxon>Bacteria</taxon>
        <taxon>Pseudomonadati</taxon>
        <taxon>Campylobacterota</taxon>
        <taxon>Epsilonproteobacteria</taxon>
        <taxon>Campylobacterales</taxon>
        <taxon>Helicobacteraceae</taxon>
        <taxon>Helicobacter</taxon>
    </lineage>
</organism>
<keyword evidence="2" id="KW-0808">Transferase</keyword>
<dbReference type="CDD" id="cd11301">
    <property type="entry name" value="Fut1_Fut2_like"/>
    <property type="match status" value="1"/>
</dbReference>
<reference evidence="3 4" key="1">
    <citation type="journal article" date="2014" name="Genome Announc.">
        <title>Draft genome sequences of eight enterohepatic helicobacter species isolated from both laboratory and wild rodents.</title>
        <authorList>
            <person name="Sheh A."/>
            <person name="Shen Z."/>
            <person name="Fox J.G."/>
        </authorList>
    </citation>
    <scope>NUCLEOTIDE SEQUENCE [LARGE SCALE GENOMIC DNA]</scope>
    <source>
        <strain evidence="3 4">MIT 01-6451</strain>
    </source>
</reference>
<dbReference type="GO" id="GO:0016020">
    <property type="term" value="C:membrane"/>
    <property type="evidence" value="ECO:0007669"/>
    <property type="project" value="InterPro"/>
</dbReference>
<accession>A0A4U8TTL5</accession>
<dbReference type="PANTHER" id="PTHR11927:SF9">
    <property type="entry name" value="L-FUCOSYLTRANSFERASE"/>
    <property type="match status" value="1"/>
</dbReference>
<dbReference type="PANTHER" id="PTHR11927">
    <property type="entry name" value="GALACTOSIDE 2-L-FUCOSYLTRANSFERASE"/>
    <property type="match status" value="1"/>
</dbReference>
<keyword evidence="1" id="KW-0328">Glycosyltransferase</keyword>
<name>A0A4U8TTL5_9HELI</name>
<dbReference type="AlphaFoldDB" id="A0A4U8TTL5"/>
<dbReference type="Gene3D" id="3.40.50.11350">
    <property type="match status" value="1"/>
</dbReference>
<dbReference type="EMBL" id="JRMQ02000001">
    <property type="protein sequence ID" value="TLE03429.1"/>
    <property type="molecule type" value="Genomic_DNA"/>
</dbReference>
<dbReference type="Pfam" id="PF01531">
    <property type="entry name" value="Glyco_transf_11"/>
    <property type="match status" value="1"/>
</dbReference>
<evidence type="ECO:0000313" key="4">
    <source>
        <dbReference type="Proteomes" id="UP000029707"/>
    </source>
</evidence>
<dbReference type="GeneID" id="82321138"/>
<dbReference type="RefSeq" id="WP_084707931.1">
    <property type="nucleotide sequence ID" value="NZ_CAJUDB010000008.1"/>
</dbReference>
<dbReference type="OrthoDB" id="9794601at2"/>
<dbReference type="GO" id="GO:0005975">
    <property type="term" value="P:carbohydrate metabolic process"/>
    <property type="evidence" value="ECO:0007669"/>
    <property type="project" value="InterPro"/>
</dbReference>
<keyword evidence="4" id="KW-1185">Reference proteome</keyword>
<dbReference type="InterPro" id="IPR002516">
    <property type="entry name" value="Glyco_trans_11"/>
</dbReference>
<proteinExistence type="predicted"/>
<dbReference type="GO" id="GO:0008107">
    <property type="term" value="F:galactoside 2-alpha-L-fucosyltransferase activity"/>
    <property type="evidence" value="ECO:0007669"/>
    <property type="project" value="InterPro"/>
</dbReference>
<gene>
    <name evidence="3" type="ORF">LS65_001275</name>
</gene>
<evidence type="ECO:0000256" key="1">
    <source>
        <dbReference type="ARBA" id="ARBA00022676"/>
    </source>
</evidence>
<dbReference type="Proteomes" id="UP000029707">
    <property type="component" value="Unassembled WGS sequence"/>
</dbReference>
<evidence type="ECO:0000256" key="2">
    <source>
        <dbReference type="ARBA" id="ARBA00022679"/>
    </source>
</evidence>
<evidence type="ECO:0000313" key="3">
    <source>
        <dbReference type="EMBL" id="TLE03429.1"/>
    </source>
</evidence>
<sequence length="278" mass="33194">MKQQVEHIRSLELTRFAISLPILRFCLPKPYSKDYYDLILTKIFSHLYHSHPFIKSLSRYFYTYDSPTLLTQFCAHKAFSPRTYFNGYFIHLQYFLEIEHILRKEFYPISLSKHTKALKNHIIATPKSTFLHIRRGDFYLDKHWEYVKLGSAYYNAALKALIKKINNPVIFIFSDDILWCKEHFTQYLDSMLYHQVEFVFVEGNDEGNAIEDLTLMRSCQNGIMANSTFSYWAAYLIDNPDKFICAPIRFNYNPRRYISHHIPHSWKRIDDVWGAQIN</sequence>
<protein>
    <submittedName>
        <fullName evidence="3">Alpha-1,2-fucosyltransferase</fullName>
    </submittedName>
</protein>
<comment type="caution">
    <text evidence="3">The sequence shown here is derived from an EMBL/GenBank/DDBJ whole genome shotgun (WGS) entry which is preliminary data.</text>
</comment>